<dbReference type="KEGG" id="mvi:X808_3340"/>
<dbReference type="GO" id="GO:0043190">
    <property type="term" value="C:ATP-binding cassette (ABC) transporter complex"/>
    <property type="evidence" value="ECO:0007669"/>
    <property type="project" value="InterPro"/>
</dbReference>
<dbReference type="GO" id="GO:1904680">
    <property type="term" value="F:peptide transmembrane transporter activity"/>
    <property type="evidence" value="ECO:0007669"/>
    <property type="project" value="TreeGrafter"/>
</dbReference>
<dbReference type="PIRSF" id="PIRSF002741">
    <property type="entry name" value="MppA"/>
    <property type="match status" value="1"/>
</dbReference>
<dbReference type="GO" id="GO:0015833">
    <property type="term" value="P:peptide transport"/>
    <property type="evidence" value="ECO:0007669"/>
    <property type="project" value="TreeGrafter"/>
</dbReference>
<dbReference type="GO" id="GO:0030288">
    <property type="term" value="C:outer membrane-bounded periplasmic space"/>
    <property type="evidence" value="ECO:0007669"/>
    <property type="project" value="UniProtKB-ARBA"/>
</dbReference>
<dbReference type="Gene3D" id="3.10.105.10">
    <property type="entry name" value="Dipeptide-binding Protein, Domain 3"/>
    <property type="match status" value="1"/>
</dbReference>
<dbReference type="SUPFAM" id="SSF53850">
    <property type="entry name" value="Periplasmic binding protein-like II"/>
    <property type="match status" value="1"/>
</dbReference>
<dbReference type="PANTHER" id="PTHR30290:SF83">
    <property type="entry name" value="ABC TRANSPORTER SUBSTRATE-BINDING PROTEIN"/>
    <property type="match status" value="1"/>
</dbReference>
<dbReference type="PANTHER" id="PTHR30290">
    <property type="entry name" value="PERIPLASMIC BINDING COMPONENT OF ABC TRANSPORTER"/>
    <property type="match status" value="1"/>
</dbReference>
<dbReference type="InterPro" id="IPR030678">
    <property type="entry name" value="Peptide/Ni-bd"/>
</dbReference>
<evidence type="ECO:0000313" key="3">
    <source>
        <dbReference type="Proteomes" id="UP000066995"/>
    </source>
</evidence>
<name>W0Q8J3_9PAST</name>
<feature type="domain" description="Solute-binding protein family 5" evidence="1">
    <location>
        <begin position="86"/>
        <end position="448"/>
    </location>
</feature>
<protein>
    <submittedName>
        <fullName evidence="2">Nickel-binding periplasmic protein nikA</fullName>
    </submittedName>
</protein>
<dbReference type="AlphaFoldDB" id="W0Q8J3"/>
<keyword evidence="3" id="KW-1185">Reference proteome</keyword>
<dbReference type="eggNOG" id="COG0747">
    <property type="taxonomic scope" value="Bacteria"/>
</dbReference>
<evidence type="ECO:0000313" key="2">
    <source>
        <dbReference type="EMBL" id="AHG74861.1"/>
    </source>
</evidence>
<organism evidence="2 3">
    <name type="scientific">Mannheimia varigena USDA-ARS-USMARC-1296</name>
    <dbReference type="NCBI Taxonomy" id="1433287"/>
    <lineage>
        <taxon>Bacteria</taxon>
        <taxon>Pseudomonadati</taxon>
        <taxon>Pseudomonadota</taxon>
        <taxon>Gammaproteobacteria</taxon>
        <taxon>Pasteurellales</taxon>
        <taxon>Pasteurellaceae</taxon>
        <taxon>Mannheimia</taxon>
    </lineage>
</organism>
<sequence length="529" mass="59122">MKKWLIPLTMAAFCVAACDDKNNTQANVEKPVAQPEQSQKNPETLPLVTVVAPWELNSLDLNQSGVIFQRMNIAETLVEANLEGQLVEGLATKWESNSDATIWTFTLRDAKFHNGKPLTAQAVEKSLKIALSKPGVLQKAFIKEIKAVNPTQIQFELTKSFVPFPSFLTHYTTLILSEESFNDKGDVAQVIGTGAFKATKIEAPQKLESVRFDEYWGNKPQLQQANYLASSRSETRTLMAQSDKTSLVFNLDKASVARLKADPNLQLINTSIARTTQLKMDVAAKPFFNDLAIRQALSQAINRKAIAEQILKIQDGMADQILPKAFADWRVATTESTLSHDETIAKIKENLTASGYEYNAEGKLTKEGKPFTFTLRTYSDRPELPIIATILQAEWKKIGIDVNVSVGNFSEIPLGHQNGTLEMALYAFNYAKTLDPFALLVQDFANGGSDWGTMNWRNDNLDQALKQLETEVDPEKSKQLKQQVSQIIHDELPIIPIVYDQQTVVGHQGINGLTLDPFERRFYLEKLSK</sequence>
<proteinExistence type="predicted"/>
<dbReference type="Pfam" id="PF00496">
    <property type="entry name" value="SBP_bac_5"/>
    <property type="match status" value="1"/>
</dbReference>
<dbReference type="HOGENOM" id="CLU_017028_7_5_6"/>
<dbReference type="STRING" id="1433287.X808_3340"/>
<gene>
    <name evidence="2" type="ORF">X808_3340</name>
</gene>
<reference evidence="2 3" key="1">
    <citation type="submission" date="2013-12" db="EMBL/GenBank/DDBJ databases">
        <title>Annotation of the Mannheimia varigena USDA-ARS-USMARC-1296 complete genome.</title>
        <authorList>
            <person name="Harhay G.P."/>
            <person name="Clawson M.L."/>
            <person name="Murray R.W."/>
            <person name="Lubbers B.V."/>
            <person name="Heaton M.P."/>
            <person name="Chitko-Mckown C.G."/>
            <person name="Harhay D.M."/>
            <person name="Smith T.P.L."/>
        </authorList>
    </citation>
    <scope>NUCLEOTIDE SEQUENCE [LARGE SCALE GENOMIC DNA]</scope>
    <source>
        <strain evidence="2 3">USDA-ARS-USMARC-1296</strain>
    </source>
</reference>
<evidence type="ECO:0000259" key="1">
    <source>
        <dbReference type="Pfam" id="PF00496"/>
    </source>
</evidence>
<dbReference type="InterPro" id="IPR000914">
    <property type="entry name" value="SBP_5_dom"/>
</dbReference>
<accession>W0Q8J3</accession>
<dbReference type="PATRIC" id="fig|1433287.3.peg.333"/>
<dbReference type="OrthoDB" id="9801912at2"/>
<dbReference type="EMBL" id="CP006943">
    <property type="protein sequence ID" value="AHG74861.1"/>
    <property type="molecule type" value="Genomic_DNA"/>
</dbReference>
<dbReference type="CDD" id="cd08490">
    <property type="entry name" value="PBP2_NikA_DppA_OppA_like_3"/>
    <property type="match status" value="1"/>
</dbReference>
<dbReference type="Proteomes" id="UP000066995">
    <property type="component" value="Chromosome"/>
</dbReference>
<dbReference type="Gene3D" id="3.40.190.10">
    <property type="entry name" value="Periplasmic binding protein-like II"/>
    <property type="match status" value="1"/>
</dbReference>
<dbReference type="RefSeq" id="WP_025216623.1">
    <property type="nucleotide sequence ID" value="NZ_CP006943.1"/>
</dbReference>
<dbReference type="InterPro" id="IPR039424">
    <property type="entry name" value="SBP_5"/>
</dbReference>